<protein>
    <submittedName>
        <fullName evidence="7">MFS transporter</fullName>
    </submittedName>
</protein>
<feature type="transmembrane region" description="Helical" evidence="5">
    <location>
        <begin position="128"/>
        <end position="149"/>
    </location>
</feature>
<evidence type="ECO:0000256" key="2">
    <source>
        <dbReference type="ARBA" id="ARBA00022692"/>
    </source>
</evidence>
<keyword evidence="3 5" id="KW-1133">Transmembrane helix</keyword>
<sequence>MCCATIIIDGYDLIVYGTVVPTLLDGSAEWKLSEAETGRIGAYALVGMLFGAMMTGTVTDLVGRRRIMLGCVAWFTTAMALAAVAPTPEFFGFARFLAGLGLGGVVPTAIALTIEYAHPRHRSRTNGLMFSGYSVGGILAALTAIAVIPQLGWRAMFWVGVVLGVLLLPVAWRLLPESASFLLARGRREEAESLAARYGLTLEEPPPAQDSAPRGLSTLKALFVPRYVAGTLLFWLGTGVGLLLVYGLNTWLAQIMREAGYPLGSALAFLLVLNLGAILGTPLFGALADRVGSKPVTVGMFLAAAVCIFLLSFELPSFLLFVLVGIAGACTIGTTILVNAYTANFYPAHMRATGLGWALGVGRLGAILGPIYGAFILASGWGLDANFYAFAAPALLGAAAMLLIPALRK</sequence>
<feature type="transmembrane region" description="Helical" evidence="5">
    <location>
        <begin position="387"/>
        <end position="407"/>
    </location>
</feature>
<feature type="transmembrane region" description="Helical" evidence="5">
    <location>
        <begin position="67"/>
        <end position="87"/>
    </location>
</feature>
<organism evidence="7 8">
    <name type="scientific">Streptomyces abyssalis</name>
    <dbReference type="NCBI Taxonomy" id="933944"/>
    <lineage>
        <taxon>Bacteria</taxon>
        <taxon>Bacillati</taxon>
        <taxon>Actinomycetota</taxon>
        <taxon>Actinomycetes</taxon>
        <taxon>Kitasatosporales</taxon>
        <taxon>Streptomycetaceae</taxon>
        <taxon>Streptomyces</taxon>
    </lineage>
</organism>
<keyword evidence="4 5" id="KW-0472">Membrane</keyword>
<feature type="transmembrane region" description="Helical" evidence="5">
    <location>
        <begin position="319"/>
        <end position="342"/>
    </location>
</feature>
<dbReference type="InterPro" id="IPR020846">
    <property type="entry name" value="MFS_dom"/>
</dbReference>
<dbReference type="InterPro" id="IPR011701">
    <property type="entry name" value="MFS"/>
</dbReference>
<name>A0A1E7JQX6_9ACTN</name>
<feature type="transmembrane region" description="Helical" evidence="5">
    <location>
        <begin position="354"/>
        <end position="381"/>
    </location>
</feature>
<dbReference type="InterPro" id="IPR005829">
    <property type="entry name" value="Sugar_transporter_CS"/>
</dbReference>
<dbReference type="PROSITE" id="PS50850">
    <property type="entry name" value="MFS"/>
    <property type="match status" value="1"/>
</dbReference>
<feature type="transmembrane region" description="Helical" evidence="5">
    <location>
        <begin position="266"/>
        <end position="288"/>
    </location>
</feature>
<comment type="caution">
    <text evidence="7">The sequence shown here is derived from an EMBL/GenBank/DDBJ whole genome shotgun (WGS) entry which is preliminary data.</text>
</comment>
<evidence type="ECO:0000256" key="5">
    <source>
        <dbReference type="SAM" id="Phobius"/>
    </source>
</evidence>
<dbReference type="CDD" id="cd17365">
    <property type="entry name" value="MFS_PcaK_like"/>
    <property type="match status" value="1"/>
</dbReference>
<dbReference type="InterPro" id="IPR036259">
    <property type="entry name" value="MFS_trans_sf"/>
</dbReference>
<dbReference type="SUPFAM" id="SSF103473">
    <property type="entry name" value="MFS general substrate transporter"/>
    <property type="match status" value="1"/>
</dbReference>
<gene>
    <name evidence="7" type="ORF">AN215_08515</name>
</gene>
<feature type="transmembrane region" description="Helical" evidence="5">
    <location>
        <begin position="93"/>
        <end position="116"/>
    </location>
</feature>
<dbReference type="Pfam" id="PF07690">
    <property type="entry name" value="MFS_1"/>
    <property type="match status" value="1"/>
</dbReference>
<evidence type="ECO:0000256" key="1">
    <source>
        <dbReference type="ARBA" id="ARBA00004651"/>
    </source>
</evidence>
<feature type="transmembrane region" description="Helical" evidence="5">
    <location>
        <begin position="227"/>
        <end position="246"/>
    </location>
</feature>
<dbReference type="EMBL" id="LJGT01000038">
    <property type="protein sequence ID" value="OEU90623.1"/>
    <property type="molecule type" value="Genomic_DNA"/>
</dbReference>
<dbReference type="PANTHER" id="PTHR23508:SF10">
    <property type="entry name" value="CARBOXYLIC ACID TRANSPORTER PROTEIN HOMOLOG"/>
    <property type="match status" value="1"/>
</dbReference>
<dbReference type="Gene3D" id="1.20.1250.20">
    <property type="entry name" value="MFS general substrate transporter like domains"/>
    <property type="match status" value="1"/>
</dbReference>
<dbReference type="PROSITE" id="PS00217">
    <property type="entry name" value="SUGAR_TRANSPORT_2"/>
    <property type="match status" value="1"/>
</dbReference>
<dbReference type="GO" id="GO:0005886">
    <property type="term" value="C:plasma membrane"/>
    <property type="evidence" value="ECO:0007669"/>
    <property type="project" value="UniProtKB-SubCell"/>
</dbReference>
<dbReference type="PANTHER" id="PTHR23508">
    <property type="entry name" value="CARBOXYLIC ACID TRANSPORTER PROTEIN HOMOLOG"/>
    <property type="match status" value="1"/>
</dbReference>
<evidence type="ECO:0000313" key="7">
    <source>
        <dbReference type="EMBL" id="OEU90623.1"/>
    </source>
</evidence>
<keyword evidence="8" id="KW-1185">Reference proteome</keyword>
<comment type="subcellular location">
    <subcellularLocation>
        <location evidence="1">Cell membrane</location>
        <topology evidence="1">Multi-pass membrane protein</topology>
    </subcellularLocation>
</comment>
<feature type="transmembrane region" description="Helical" evidence="5">
    <location>
        <begin position="40"/>
        <end position="62"/>
    </location>
</feature>
<feature type="transmembrane region" description="Helical" evidence="5">
    <location>
        <begin position="295"/>
        <end position="313"/>
    </location>
</feature>
<reference evidence="7 8" key="1">
    <citation type="journal article" date="2016" name="Front. Microbiol.">
        <title>Comparative Genomics Analysis of Streptomyces Species Reveals Their Adaptation to the Marine Environment and Their Diversity at the Genomic Level.</title>
        <authorList>
            <person name="Tian X."/>
            <person name="Zhang Z."/>
            <person name="Yang T."/>
            <person name="Chen M."/>
            <person name="Li J."/>
            <person name="Chen F."/>
            <person name="Yang J."/>
            <person name="Li W."/>
            <person name="Zhang B."/>
            <person name="Zhang Z."/>
            <person name="Wu J."/>
            <person name="Zhang C."/>
            <person name="Long L."/>
            <person name="Xiao J."/>
        </authorList>
    </citation>
    <scope>NUCLEOTIDE SEQUENCE [LARGE SCALE GENOMIC DNA]</scope>
    <source>
        <strain evidence="7 8">SCSIO 10390</strain>
    </source>
</reference>
<accession>A0A1E7JQX6</accession>
<dbReference type="Proteomes" id="UP000176087">
    <property type="component" value="Unassembled WGS sequence"/>
</dbReference>
<feature type="transmembrane region" description="Helical" evidence="5">
    <location>
        <begin position="155"/>
        <end position="175"/>
    </location>
</feature>
<evidence type="ECO:0000259" key="6">
    <source>
        <dbReference type="PROSITE" id="PS50850"/>
    </source>
</evidence>
<proteinExistence type="predicted"/>
<dbReference type="GO" id="GO:0046943">
    <property type="term" value="F:carboxylic acid transmembrane transporter activity"/>
    <property type="evidence" value="ECO:0007669"/>
    <property type="project" value="TreeGrafter"/>
</dbReference>
<feature type="domain" description="Major facilitator superfamily (MFS) profile" evidence="6">
    <location>
        <begin position="1"/>
        <end position="409"/>
    </location>
</feature>
<evidence type="ECO:0000256" key="4">
    <source>
        <dbReference type="ARBA" id="ARBA00023136"/>
    </source>
</evidence>
<evidence type="ECO:0000256" key="3">
    <source>
        <dbReference type="ARBA" id="ARBA00022989"/>
    </source>
</evidence>
<keyword evidence="2 5" id="KW-0812">Transmembrane</keyword>
<evidence type="ECO:0000313" key="8">
    <source>
        <dbReference type="Proteomes" id="UP000176087"/>
    </source>
</evidence>
<dbReference type="STRING" id="933944.AN215_08515"/>
<dbReference type="AlphaFoldDB" id="A0A1E7JQX6"/>
<dbReference type="PATRIC" id="fig|933944.5.peg.641"/>